<reference evidence="10 11" key="1">
    <citation type="submission" date="2021-03" db="EMBL/GenBank/DDBJ databases">
        <title>Genomic Encyclopedia of Type Strains, Phase IV (KMG-IV): sequencing the most valuable type-strain genomes for metagenomic binning, comparative biology and taxonomic classification.</title>
        <authorList>
            <person name="Goeker M."/>
        </authorList>
    </citation>
    <scope>NUCLEOTIDE SEQUENCE [LARGE SCALE GENOMIC DNA]</scope>
    <source>
        <strain evidence="10 11">DSM 27563</strain>
    </source>
</reference>
<dbReference type="PANTHER" id="PTHR45453">
    <property type="entry name" value="PHOSPHATE REGULON SENSOR PROTEIN PHOR"/>
    <property type="match status" value="1"/>
</dbReference>
<keyword evidence="4" id="KW-0597">Phosphoprotein</keyword>
<dbReference type="Gene3D" id="3.30.565.10">
    <property type="entry name" value="Histidine kinase-like ATPase, C-terminal domain"/>
    <property type="match status" value="1"/>
</dbReference>
<evidence type="ECO:0000256" key="4">
    <source>
        <dbReference type="ARBA" id="ARBA00022553"/>
    </source>
</evidence>
<dbReference type="InterPro" id="IPR036097">
    <property type="entry name" value="HisK_dim/P_sf"/>
</dbReference>
<evidence type="ECO:0000313" key="10">
    <source>
        <dbReference type="EMBL" id="MBP2025253.1"/>
    </source>
</evidence>
<dbReference type="InterPro" id="IPR005467">
    <property type="entry name" value="His_kinase_dom"/>
</dbReference>
<organism evidence="10 11">
    <name type="scientific">Peptoniphilus stercorisuis</name>
    <dbReference type="NCBI Taxonomy" id="1436965"/>
    <lineage>
        <taxon>Bacteria</taxon>
        <taxon>Bacillati</taxon>
        <taxon>Bacillota</taxon>
        <taxon>Tissierellia</taxon>
        <taxon>Tissierellales</taxon>
        <taxon>Peptoniphilaceae</taxon>
        <taxon>Peptoniphilus</taxon>
    </lineage>
</organism>
<dbReference type="SUPFAM" id="SSF47384">
    <property type="entry name" value="Homodimeric domain of signal transducing histidine kinase"/>
    <property type="match status" value="1"/>
</dbReference>
<gene>
    <name evidence="10" type="ORF">J2Z71_000783</name>
</gene>
<dbReference type="PROSITE" id="PS50109">
    <property type="entry name" value="HIS_KIN"/>
    <property type="match status" value="1"/>
</dbReference>
<dbReference type="EMBL" id="JAGGLJ010000006">
    <property type="protein sequence ID" value="MBP2025253.1"/>
    <property type="molecule type" value="Genomic_DNA"/>
</dbReference>
<keyword evidence="11" id="KW-1185">Reference proteome</keyword>
<keyword evidence="8" id="KW-0472">Membrane</keyword>
<evidence type="ECO:0000256" key="3">
    <source>
        <dbReference type="ARBA" id="ARBA00012438"/>
    </source>
</evidence>
<dbReference type="Pfam" id="PF00512">
    <property type="entry name" value="HisKA"/>
    <property type="match status" value="1"/>
</dbReference>
<dbReference type="PANTHER" id="PTHR45453:SF1">
    <property type="entry name" value="PHOSPHATE REGULON SENSOR PROTEIN PHOR"/>
    <property type="match status" value="1"/>
</dbReference>
<evidence type="ECO:0000313" key="11">
    <source>
        <dbReference type="Proteomes" id="UP001519306"/>
    </source>
</evidence>
<sequence length="297" mass="35099">MINYVIMALLLGLLLYFLINYIKLKKDIKDFRYIYKKKSEYGSITKMKNYSNEDLKNIAMDFQSLIEKNNDLKLERNEILSKYRELMANLSHDLRTPLTAVLGYLSLIEKEEDLEKIKRYVDISENKAKYLNELIEKFYELSLILNIEGEVEKNYIDLKELIYSITFEYYDTFLDRGESLEVLSPDENIEIFTSSKMLSTIIYNILDNMIKYSKGNNKIEIIKDSDIRIIFSNDIENTIDGDYNFLFERSTVLDKSRKSSTGIGLSIVDASLDKLNYNRNIYIKENRFYLEIKIPMQ</sequence>
<evidence type="ECO:0000256" key="5">
    <source>
        <dbReference type="ARBA" id="ARBA00022679"/>
    </source>
</evidence>
<keyword evidence="8" id="KW-0812">Transmembrane</keyword>
<dbReference type="RefSeq" id="WP_210060551.1">
    <property type="nucleotide sequence ID" value="NZ_JAGGLJ010000006.1"/>
</dbReference>
<dbReference type="GO" id="GO:0016301">
    <property type="term" value="F:kinase activity"/>
    <property type="evidence" value="ECO:0007669"/>
    <property type="project" value="UniProtKB-KW"/>
</dbReference>
<dbReference type="EC" id="2.7.13.3" evidence="3"/>
<keyword evidence="6 10" id="KW-0418">Kinase</keyword>
<evidence type="ECO:0000256" key="7">
    <source>
        <dbReference type="ARBA" id="ARBA00023012"/>
    </source>
</evidence>
<dbReference type="Pfam" id="PF14501">
    <property type="entry name" value="HATPase_c_5"/>
    <property type="match status" value="1"/>
</dbReference>
<comment type="caution">
    <text evidence="10">The sequence shown here is derived from an EMBL/GenBank/DDBJ whole genome shotgun (WGS) entry which is preliminary data.</text>
</comment>
<evidence type="ECO:0000256" key="8">
    <source>
        <dbReference type="SAM" id="Phobius"/>
    </source>
</evidence>
<protein>
    <recommendedName>
        <fullName evidence="3">histidine kinase</fullName>
        <ecNumber evidence="3">2.7.13.3</ecNumber>
    </recommendedName>
</protein>
<name>A0ABS4KBV3_9FIRM</name>
<dbReference type="InterPro" id="IPR032834">
    <property type="entry name" value="NatK-like_C"/>
</dbReference>
<dbReference type="SMART" id="SM00388">
    <property type="entry name" value="HisKA"/>
    <property type="match status" value="1"/>
</dbReference>
<evidence type="ECO:0000256" key="2">
    <source>
        <dbReference type="ARBA" id="ARBA00004370"/>
    </source>
</evidence>
<proteinExistence type="predicted"/>
<evidence type="ECO:0000256" key="6">
    <source>
        <dbReference type="ARBA" id="ARBA00022777"/>
    </source>
</evidence>
<keyword evidence="7" id="KW-0902">Two-component regulatory system</keyword>
<dbReference type="SUPFAM" id="SSF55874">
    <property type="entry name" value="ATPase domain of HSP90 chaperone/DNA topoisomerase II/histidine kinase"/>
    <property type="match status" value="1"/>
</dbReference>
<keyword evidence="8" id="KW-1133">Transmembrane helix</keyword>
<accession>A0ABS4KBV3</accession>
<feature type="transmembrane region" description="Helical" evidence="8">
    <location>
        <begin position="6"/>
        <end position="22"/>
    </location>
</feature>
<comment type="catalytic activity">
    <reaction evidence="1">
        <text>ATP + protein L-histidine = ADP + protein N-phospho-L-histidine.</text>
        <dbReference type="EC" id="2.7.13.3"/>
    </reaction>
</comment>
<dbReference type="InterPro" id="IPR050351">
    <property type="entry name" value="BphY/WalK/GraS-like"/>
</dbReference>
<keyword evidence="5" id="KW-0808">Transferase</keyword>
<evidence type="ECO:0000256" key="1">
    <source>
        <dbReference type="ARBA" id="ARBA00000085"/>
    </source>
</evidence>
<dbReference type="Gene3D" id="1.10.287.130">
    <property type="match status" value="1"/>
</dbReference>
<feature type="domain" description="Histidine kinase" evidence="9">
    <location>
        <begin position="89"/>
        <end position="297"/>
    </location>
</feature>
<dbReference type="CDD" id="cd00082">
    <property type="entry name" value="HisKA"/>
    <property type="match status" value="1"/>
</dbReference>
<dbReference type="InterPro" id="IPR036890">
    <property type="entry name" value="HATPase_C_sf"/>
</dbReference>
<comment type="subcellular location">
    <subcellularLocation>
        <location evidence="2">Membrane</location>
    </subcellularLocation>
</comment>
<dbReference type="Proteomes" id="UP001519306">
    <property type="component" value="Unassembled WGS sequence"/>
</dbReference>
<dbReference type="InterPro" id="IPR003661">
    <property type="entry name" value="HisK_dim/P_dom"/>
</dbReference>
<evidence type="ECO:0000259" key="9">
    <source>
        <dbReference type="PROSITE" id="PS50109"/>
    </source>
</evidence>